<evidence type="ECO:0000313" key="1">
    <source>
        <dbReference type="EMBL" id="GEC14640.1"/>
    </source>
</evidence>
<comment type="caution">
    <text evidence="1">The sequence shown here is derived from an EMBL/GenBank/DDBJ whole genome shotgun (WGS) entry which is preliminary data.</text>
</comment>
<gene>
    <name evidence="1" type="ORF">NWI01_05320</name>
</gene>
<dbReference type="AlphaFoldDB" id="A0A4Y3W9F4"/>
<sequence length="129" mass="14573">MNITKIDKTKLVKEIPEYHQLLVSEADWIARTADDVRQLRNTPPFSKLSDKNFEAFVDGLVFGRGGIVGATYKPLMSELTISEIYDAFAHFGISVDLATRTLEYKATGSSCSFDFWSICLNETKEPFPR</sequence>
<dbReference type="EMBL" id="BJNF01000014">
    <property type="protein sequence ID" value="GEC14640.1"/>
    <property type="molecule type" value="Genomic_DNA"/>
</dbReference>
<accession>A0A4Y3W9F4</accession>
<reference evidence="1 2" key="1">
    <citation type="submission" date="2019-06" db="EMBL/GenBank/DDBJ databases">
        <title>Whole genome shotgun sequence of Nitrobacter winogradskyi NBRC 14297.</title>
        <authorList>
            <person name="Hosoyama A."/>
            <person name="Uohara A."/>
            <person name="Ohji S."/>
            <person name="Ichikawa N."/>
        </authorList>
    </citation>
    <scope>NUCLEOTIDE SEQUENCE [LARGE SCALE GENOMIC DNA]</scope>
    <source>
        <strain evidence="1 2">NBRC 14297</strain>
    </source>
</reference>
<organism evidence="1 2">
    <name type="scientific">Nitrobacter winogradskyi</name>
    <name type="common">Nitrobacter agilis</name>
    <dbReference type="NCBI Taxonomy" id="913"/>
    <lineage>
        <taxon>Bacteria</taxon>
        <taxon>Pseudomonadati</taxon>
        <taxon>Pseudomonadota</taxon>
        <taxon>Alphaproteobacteria</taxon>
        <taxon>Hyphomicrobiales</taxon>
        <taxon>Nitrobacteraceae</taxon>
        <taxon>Nitrobacter</taxon>
    </lineage>
</organism>
<evidence type="ECO:0000313" key="2">
    <source>
        <dbReference type="Proteomes" id="UP000318825"/>
    </source>
</evidence>
<name>A0A4Y3W9F4_NITWI</name>
<dbReference type="Proteomes" id="UP000318825">
    <property type="component" value="Unassembled WGS sequence"/>
</dbReference>
<proteinExistence type="predicted"/>
<dbReference type="RefSeq" id="WP_141382405.1">
    <property type="nucleotide sequence ID" value="NZ_BJNF01000014.1"/>
</dbReference>
<protein>
    <submittedName>
        <fullName evidence="1">Uncharacterized protein</fullName>
    </submittedName>
</protein>
<dbReference type="OrthoDB" id="9828508at2"/>